<evidence type="ECO:0000313" key="3">
    <source>
        <dbReference type="Proteomes" id="UP001158067"/>
    </source>
</evidence>
<reference evidence="2 3" key="1">
    <citation type="submission" date="2017-05" db="EMBL/GenBank/DDBJ databases">
        <authorList>
            <person name="Varghese N."/>
            <person name="Submissions S."/>
        </authorList>
    </citation>
    <scope>NUCLEOTIDE SEQUENCE [LARGE SCALE GENOMIC DNA]</scope>
    <source>
        <strain evidence="2 3">DSM 25457</strain>
    </source>
</reference>
<gene>
    <name evidence="2" type="ORF">SAMN06265222_12535</name>
</gene>
<evidence type="ECO:0000256" key="1">
    <source>
        <dbReference type="SAM" id="MobiDB-lite"/>
    </source>
</evidence>
<dbReference type="EMBL" id="FXUG01000025">
    <property type="protein sequence ID" value="SMP78295.1"/>
    <property type="molecule type" value="Genomic_DNA"/>
</dbReference>
<proteinExistence type="predicted"/>
<evidence type="ECO:0000313" key="2">
    <source>
        <dbReference type="EMBL" id="SMP78295.1"/>
    </source>
</evidence>
<dbReference type="Proteomes" id="UP001158067">
    <property type="component" value="Unassembled WGS sequence"/>
</dbReference>
<sequence length="611" mass="66631">MKGPNMNPDNHRLQTLRTLIVKSQSESLSDAEIEELNTLVASENGAAEAAELIDQLCAFTDSGAKESLPMAEILSELFCADAAENVSAHQRNPITPRTVAAMGGAASQASPSRQAGEPARTGRTTPVSQTTHTDRWTKAYWWVGIAASHLLVASLAWSIAKPQTVSSFPSVEASPAKLPQLVSMTACVWRSSNDVVPAVGESIPAGEVLSLVEGIAELRIGEQTPGEAMVRIEGPASVFARGGDRLGLQNGTLTVKTLGTGSKAFSIETPFGEVVLDGQSSIGLVSQGSVDEVHLFKGRAMVDTNVPGASDSHFVLEEGDAVRFTRKAGTPIEIVKFEASFSSFASARSTGFDPLNIGQDYVDAVLASDPKVYWRFQELSGEGTQYIANEGSSPDMNAEMIGAPSWRQYGENRVVELGLSAAPTGFQSSKAWPPTPLENYSVELWVKPQLFHHGEVLCLYSPAQLPDGRYQHTMMLETTAQHYFTHRLTNSAPNRFRYMHRKLGDTQSLSATSLFADKEYESRAWQHIVAQKEGSHQKLWINGRLEAEHESPYPLNNHVKVLIGQIYPSSVYRKFVGQIDEVALYDRCLSLDEMRSHIKAANRLVVLNEED</sequence>
<feature type="compositionally biased region" description="Polar residues" evidence="1">
    <location>
        <begin position="122"/>
        <end position="131"/>
    </location>
</feature>
<accession>A0ABY1QRF6</accession>
<dbReference type="SUPFAM" id="SSF49899">
    <property type="entry name" value="Concanavalin A-like lectins/glucanases"/>
    <property type="match status" value="1"/>
</dbReference>
<feature type="region of interest" description="Disordered" evidence="1">
    <location>
        <begin position="102"/>
        <end position="131"/>
    </location>
</feature>
<name>A0ABY1QRF6_9BACT</name>
<dbReference type="Gene3D" id="2.60.120.200">
    <property type="match status" value="1"/>
</dbReference>
<organism evidence="2 3">
    <name type="scientific">Neorhodopirellula lusitana</name>
    <dbReference type="NCBI Taxonomy" id="445327"/>
    <lineage>
        <taxon>Bacteria</taxon>
        <taxon>Pseudomonadati</taxon>
        <taxon>Planctomycetota</taxon>
        <taxon>Planctomycetia</taxon>
        <taxon>Pirellulales</taxon>
        <taxon>Pirellulaceae</taxon>
        <taxon>Neorhodopirellula</taxon>
    </lineage>
</organism>
<dbReference type="Pfam" id="PF13385">
    <property type="entry name" value="Laminin_G_3"/>
    <property type="match status" value="1"/>
</dbReference>
<dbReference type="RefSeq" id="WP_283435493.1">
    <property type="nucleotide sequence ID" value="NZ_FXUG01000025.1"/>
</dbReference>
<comment type="caution">
    <text evidence="2">The sequence shown here is derived from an EMBL/GenBank/DDBJ whole genome shotgun (WGS) entry which is preliminary data.</text>
</comment>
<keyword evidence="3" id="KW-1185">Reference proteome</keyword>
<protein>
    <submittedName>
        <fullName evidence="2">Concanavalin A-like lectin/glucanases superfamily protein</fullName>
    </submittedName>
</protein>
<dbReference type="InterPro" id="IPR013320">
    <property type="entry name" value="ConA-like_dom_sf"/>
</dbReference>